<sequence>MIIHCTKKLAAKLSDVSAEPLIDSNPLGSWHANLYTIDRRNCVMFCHDQTRFVLLMVGVKKVRKGPALYFIVVGSGSDLTI</sequence>
<gene>
    <name evidence="2" type="ORF">FEF65_11415</name>
</gene>
<evidence type="ECO:0000313" key="2">
    <source>
        <dbReference type="EMBL" id="TLS66191.1"/>
    </source>
</evidence>
<dbReference type="InterPro" id="IPR053864">
    <property type="entry name" value="DUF6933"/>
</dbReference>
<dbReference type="RefSeq" id="WP_138239947.1">
    <property type="nucleotide sequence ID" value="NZ_VBRY01000011.1"/>
</dbReference>
<evidence type="ECO:0000259" key="1">
    <source>
        <dbReference type="Pfam" id="PF22016"/>
    </source>
</evidence>
<evidence type="ECO:0000313" key="3">
    <source>
        <dbReference type="Proteomes" id="UP000306585"/>
    </source>
</evidence>
<dbReference type="AlphaFoldDB" id="A0A5R9GH94"/>
<dbReference type="Pfam" id="PF22016">
    <property type="entry name" value="DUF6933"/>
    <property type="match status" value="1"/>
</dbReference>
<protein>
    <recommendedName>
        <fullName evidence="1">DUF6933 domain-containing protein</fullName>
    </recommendedName>
</protein>
<proteinExistence type="predicted"/>
<dbReference type="EMBL" id="VBRY01000011">
    <property type="protein sequence ID" value="TLS66191.1"/>
    <property type="molecule type" value="Genomic_DNA"/>
</dbReference>
<keyword evidence="3" id="KW-1185">Reference proteome</keyword>
<organism evidence="2 3">
    <name type="scientific">Mariprofundus erugo</name>
    <dbReference type="NCBI Taxonomy" id="2528639"/>
    <lineage>
        <taxon>Bacteria</taxon>
        <taxon>Pseudomonadati</taxon>
        <taxon>Pseudomonadota</taxon>
        <taxon>Candidatius Mariprofundia</taxon>
        <taxon>Mariprofundales</taxon>
        <taxon>Mariprofundaceae</taxon>
        <taxon>Mariprofundus</taxon>
    </lineage>
</organism>
<feature type="domain" description="DUF6933" evidence="1">
    <location>
        <begin position="2"/>
        <end position="61"/>
    </location>
</feature>
<accession>A0A5R9GH94</accession>
<reference evidence="2 3" key="1">
    <citation type="journal article" date="2019" name="Appl. Environ. Microbiol.">
        <title>Environmental Evidence and Genomic Insight of Iron-oxidizing Bacteria Preference Towards More Corrosion Resistant Stainless Steel at Higher Salinities.</title>
        <authorList>
            <person name="Garrison C.E."/>
            <person name="Price K.A."/>
            <person name="Field E.K."/>
        </authorList>
    </citation>
    <scope>NUCLEOTIDE SEQUENCE [LARGE SCALE GENOMIC DNA]</scope>
    <source>
        <strain evidence="2 3">P3</strain>
    </source>
</reference>
<name>A0A5R9GH94_9PROT</name>
<comment type="caution">
    <text evidence="2">The sequence shown here is derived from an EMBL/GenBank/DDBJ whole genome shotgun (WGS) entry which is preliminary data.</text>
</comment>
<dbReference type="Proteomes" id="UP000306585">
    <property type="component" value="Unassembled WGS sequence"/>
</dbReference>